<comment type="similarity">
    <text evidence="4 5">Belongs to the glutamine synthetase family.</text>
</comment>
<organism evidence="7 8">
    <name type="scientific">Seongchinamella unica</name>
    <dbReference type="NCBI Taxonomy" id="2547392"/>
    <lineage>
        <taxon>Bacteria</taxon>
        <taxon>Pseudomonadati</taxon>
        <taxon>Pseudomonadota</taxon>
        <taxon>Gammaproteobacteria</taxon>
        <taxon>Cellvibrionales</taxon>
        <taxon>Halieaceae</taxon>
        <taxon>Seongchinamella</taxon>
    </lineage>
</organism>
<comment type="caution">
    <text evidence="7">The sequence shown here is derived from an EMBL/GenBank/DDBJ whole genome shotgun (WGS) entry which is preliminary data.</text>
</comment>
<sequence length="449" mass="49827">MSENNDKLQSFLDRHPHMEIFEVMLMDLCGGLRGKWVTREKIAKVMAGGLKMPLSTLAFDVWGRDAEEWVFDSGDGDGWCAPDIRTLVPAPWLDRPTGQVLMSMNNVDGSRCRYDPRYLLQDLVDRFASRGLTPVMASEMEFHLLYPEEDDVGRPLHTQRDRIGGGLCAGQTYGIDLMEDEAELMHDIRDACKAQGLPVDTLIKESAPSQYEINLYHVDDALLAADQAMMLQRVIRGVARKHGLVATFMAKPFGDIAGNGMHVHCSLVDSEGNNAFDDGTGRGTELLRQAIAGCLQTMADSMLLFAPNLNSYRRFRRGTHAPLAPTWGYENRTVSVRVPADSPAATRIEHRVAGADANPYLVMAGVLAGMLHGIENELLAPEPLEGNAYEQVPPSLPRYLPNALQDFEQSEHIPAYLGSEFQKVFAILKQQELDTFDSQVTALEYDACL</sequence>
<dbReference type="PROSITE" id="PS00181">
    <property type="entry name" value="GLNA_ATP"/>
    <property type="match status" value="1"/>
</dbReference>
<dbReference type="InterPro" id="IPR036651">
    <property type="entry name" value="Gln_synt_N_sf"/>
</dbReference>
<evidence type="ECO:0000256" key="4">
    <source>
        <dbReference type="PROSITE-ProRule" id="PRU01331"/>
    </source>
</evidence>
<dbReference type="PANTHER" id="PTHR43785">
    <property type="entry name" value="GAMMA-GLUTAMYLPUTRESCINE SYNTHETASE"/>
    <property type="match status" value="1"/>
</dbReference>
<feature type="domain" description="GS catalytic" evidence="6">
    <location>
        <begin position="116"/>
        <end position="449"/>
    </location>
</feature>
<keyword evidence="8" id="KW-1185">Reference proteome</keyword>
<dbReference type="GO" id="GO:0006598">
    <property type="term" value="P:polyamine catabolic process"/>
    <property type="evidence" value="ECO:0007669"/>
    <property type="project" value="TreeGrafter"/>
</dbReference>
<gene>
    <name evidence="7" type="ORF">E2F43_04195</name>
</gene>
<dbReference type="SUPFAM" id="SSF55931">
    <property type="entry name" value="Glutamine synthetase/guanido kinase"/>
    <property type="match status" value="1"/>
</dbReference>
<name>A0A4R5LVG9_9GAMM</name>
<comment type="cofactor">
    <cofactor evidence="1">
        <name>Mg(2+)</name>
        <dbReference type="ChEBI" id="CHEBI:18420"/>
    </cofactor>
</comment>
<dbReference type="OrthoDB" id="9789509at2"/>
<dbReference type="InterPro" id="IPR027303">
    <property type="entry name" value="Gln_synth_gly_rich_site"/>
</dbReference>
<evidence type="ECO:0000256" key="5">
    <source>
        <dbReference type="RuleBase" id="RU000384"/>
    </source>
</evidence>
<dbReference type="Gene3D" id="3.30.590.10">
    <property type="entry name" value="Glutamine synthetase/guanido kinase, catalytic domain"/>
    <property type="match status" value="1"/>
</dbReference>
<accession>A0A4R5LVG9</accession>
<dbReference type="AlphaFoldDB" id="A0A4R5LVG9"/>
<proteinExistence type="inferred from homology"/>
<evidence type="ECO:0000259" key="6">
    <source>
        <dbReference type="PROSITE" id="PS51987"/>
    </source>
</evidence>
<dbReference type="GO" id="GO:0004356">
    <property type="term" value="F:glutamine synthetase activity"/>
    <property type="evidence" value="ECO:0007669"/>
    <property type="project" value="InterPro"/>
</dbReference>
<dbReference type="InterPro" id="IPR014746">
    <property type="entry name" value="Gln_synth/guanido_kin_cat_dom"/>
</dbReference>
<evidence type="ECO:0000313" key="7">
    <source>
        <dbReference type="EMBL" id="TDG15439.1"/>
    </source>
</evidence>
<dbReference type="PROSITE" id="PS51987">
    <property type="entry name" value="GS_CATALYTIC"/>
    <property type="match status" value="1"/>
</dbReference>
<evidence type="ECO:0000256" key="1">
    <source>
        <dbReference type="ARBA" id="ARBA00001946"/>
    </source>
</evidence>
<dbReference type="GO" id="GO:0006542">
    <property type="term" value="P:glutamine biosynthetic process"/>
    <property type="evidence" value="ECO:0007669"/>
    <property type="project" value="InterPro"/>
</dbReference>
<evidence type="ECO:0000256" key="3">
    <source>
        <dbReference type="ARBA" id="ARBA00022842"/>
    </source>
</evidence>
<evidence type="ECO:0000256" key="2">
    <source>
        <dbReference type="ARBA" id="ARBA00022598"/>
    </source>
</evidence>
<dbReference type="PANTHER" id="PTHR43785:SF12">
    <property type="entry name" value="TYPE-1 GLUTAMINE SYNTHETASE 2"/>
    <property type="match status" value="1"/>
</dbReference>
<dbReference type="Gene3D" id="3.10.20.70">
    <property type="entry name" value="Glutamine synthetase, N-terminal domain"/>
    <property type="match status" value="1"/>
</dbReference>
<dbReference type="Proteomes" id="UP000295554">
    <property type="component" value="Unassembled WGS sequence"/>
</dbReference>
<dbReference type="RefSeq" id="WP_133209850.1">
    <property type="nucleotide sequence ID" value="NZ_SMSE01000001.1"/>
</dbReference>
<keyword evidence="3" id="KW-0460">Magnesium</keyword>
<keyword evidence="2" id="KW-0436">Ligase</keyword>
<dbReference type="SMART" id="SM01230">
    <property type="entry name" value="Gln-synt_C"/>
    <property type="match status" value="1"/>
</dbReference>
<dbReference type="EMBL" id="SMSE01000001">
    <property type="protein sequence ID" value="TDG15439.1"/>
    <property type="molecule type" value="Genomic_DNA"/>
</dbReference>
<dbReference type="SUPFAM" id="SSF54368">
    <property type="entry name" value="Glutamine synthetase, N-terminal domain"/>
    <property type="match status" value="1"/>
</dbReference>
<dbReference type="InterPro" id="IPR008146">
    <property type="entry name" value="Gln_synth_cat_dom"/>
</dbReference>
<reference evidence="7 8" key="1">
    <citation type="submission" date="2019-03" db="EMBL/GenBank/DDBJ databases">
        <title>Seongchinamella monodicae gen. nov., sp. nov., a novel member of the Gammaproteobacteria isolated from a tidal mudflat of beach.</title>
        <authorList>
            <person name="Yang H.G."/>
            <person name="Kang J.W."/>
            <person name="Lee S.D."/>
        </authorList>
    </citation>
    <scope>NUCLEOTIDE SEQUENCE [LARGE SCALE GENOMIC DNA]</scope>
    <source>
        <strain evidence="7 8">GH4-78</strain>
    </source>
</reference>
<dbReference type="Pfam" id="PF00120">
    <property type="entry name" value="Gln-synt_C"/>
    <property type="match status" value="1"/>
</dbReference>
<protein>
    <submittedName>
        <fullName evidence="7">Glutamine synthetase</fullName>
    </submittedName>
</protein>
<evidence type="ECO:0000313" key="8">
    <source>
        <dbReference type="Proteomes" id="UP000295554"/>
    </source>
</evidence>